<feature type="transmembrane region" description="Helical" evidence="1">
    <location>
        <begin position="437"/>
        <end position="462"/>
    </location>
</feature>
<keyword evidence="1" id="KW-0812">Transmembrane</keyword>
<evidence type="ECO:0000313" key="2">
    <source>
        <dbReference type="EMBL" id="KAK3263062.1"/>
    </source>
</evidence>
<dbReference type="AlphaFoldDB" id="A0AAE0FNG0"/>
<proteinExistence type="predicted"/>
<feature type="transmembrane region" description="Helical" evidence="1">
    <location>
        <begin position="262"/>
        <end position="282"/>
    </location>
</feature>
<dbReference type="EMBL" id="LGRX02015757">
    <property type="protein sequence ID" value="KAK3263062.1"/>
    <property type="molecule type" value="Genomic_DNA"/>
</dbReference>
<keyword evidence="3" id="KW-1185">Reference proteome</keyword>
<dbReference type="Proteomes" id="UP001190700">
    <property type="component" value="Unassembled WGS sequence"/>
</dbReference>
<organism evidence="2 3">
    <name type="scientific">Cymbomonas tetramitiformis</name>
    <dbReference type="NCBI Taxonomy" id="36881"/>
    <lineage>
        <taxon>Eukaryota</taxon>
        <taxon>Viridiplantae</taxon>
        <taxon>Chlorophyta</taxon>
        <taxon>Pyramimonadophyceae</taxon>
        <taxon>Pyramimonadales</taxon>
        <taxon>Pyramimonadaceae</taxon>
        <taxon>Cymbomonas</taxon>
    </lineage>
</organism>
<evidence type="ECO:0000313" key="3">
    <source>
        <dbReference type="Proteomes" id="UP001190700"/>
    </source>
</evidence>
<comment type="caution">
    <text evidence="2">The sequence shown here is derived from an EMBL/GenBank/DDBJ whole genome shotgun (WGS) entry which is preliminary data.</text>
</comment>
<reference evidence="2 3" key="1">
    <citation type="journal article" date="2015" name="Genome Biol. Evol.">
        <title>Comparative Genomics of a Bacterivorous Green Alga Reveals Evolutionary Causalities and Consequences of Phago-Mixotrophic Mode of Nutrition.</title>
        <authorList>
            <person name="Burns J.A."/>
            <person name="Paasch A."/>
            <person name="Narechania A."/>
            <person name="Kim E."/>
        </authorList>
    </citation>
    <scope>NUCLEOTIDE SEQUENCE [LARGE SCALE GENOMIC DNA]</scope>
    <source>
        <strain evidence="2 3">PLY_AMNH</strain>
    </source>
</reference>
<name>A0AAE0FNG0_9CHLO</name>
<keyword evidence="1" id="KW-0472">Membrane</keyword>
<feature type="transmembrane region" description="Helical" evidence="1">
    <location>
        <begin position="543"/>
        <end position="565"/>
    </location>
</feature>
<sequence>MSPDRSAPSDKERCPLRRHILKRQRIELPTFNAKEFVRTYIYETLPSFLCVPICLAIEQNLSFLEYRLYIWTRENLQTTYLPLAVGTLHLLQSSSLMFVAYWLITDQLEGIQLLKCLITFAFAQMRVFNIAAKYAYFSKEELQRFHQPGGWTYEELYDPIITARLTEPMAFPRFLRELTVQAMEFADVPVSSFTFAIKDPNAAKLLRQACEPGDSEDVGEARPFMKGIRECSSVPVSDVFWVVVQNTMGKSLHETNGRHFTIFYYASILLQAIFPLVIRFAIKGKLIDSESWPQCLVEGLLIVLNLGYQLQSLTWITCTMTDFKRRQLAAKLLDSLVLSPGVPITDLLVESGLQTSPMFRLAEGHEMVNEPSGDTDVPSPPTVDPVATTMKRIMPDDDLARPFPMVHIDLRDPENIVAWTKLHISMRYFAPQFQSRMALFMGMLMEVCSLLLILSYMSIMVIKTAVELSEQSEDRKMLMLNEILSTEYERAKLISEMPGESCTRMYSEQLSSALSLMKVAKQTLTHMEHYVRPITIMGIEMGIGALGSTVGIIIAGVAWSALVYLEKNKDEELAYQFNQGGRYTN</sequence>
<gene>
    <name evidence="2" type="ORF">CYMTET_28112</name>
</gene>
<evidence type="ECO:0000256" key="1">
    <source>
        <dbReference type="SAM" id="Phobius"/>
    </source>
</evidence>
<accession>A0AAE0FNG0</accession>
<protein>
    <submittedName>
        <fullName evidence="2">Uncharacterized protein</fullName>
    </submittedName>
</protein>
<keyword evidence="1" id="KW-1133">Transmembrane helix</keyword>